<dbReference type="OrthoDB" id="265717at2759"/>
<evidence type="ECO:0000313" key="4">
    <source>
        <dbReference type="Proteomes" id="UP000250266"/>
    </source>
</evidence>
<dbReference type="SUPFAM" id="SSF82199">
    <property type="entry name" value="SET domain"/>
    <property type="match status" value="1"/>
</dbReference>
<dbReference type="PANTHER" id="PTHR47332:SF2">
    <property type="entry name" value="SET-6"/>
    <property type="match status" value="1"/>
</dbReference>
<feature type="region of interest" description="Disordered" evidence="1">
    <location>
        <begin position="1"/>
        <end position="49"/>
    </location>
</feature>
<dbReference type="PROSITE" id="PS50280">
    <property type="entry name" value="SET"/>
    <property type="match status" value="1"/>
</dbReference>
<dbReference type="InterPro" id="IPR053185">
    <property type="entry name" value="SET_domain_protein"/>
</dbReference>
<accession>A0A8E2EGM5</accession>
<dbReference type="InterPro" id="IPR046341">
    <property type="entry name" value="SET_dom_sf"/>
</dbReference>
<dbReference type="Gene3D" id="2.170.270.10">
    <property type="entry name" value="SET domain"/>
    <property type="match status" value="1"/>
</dbReference>
<organism evidence="3 4">
    <name type="scientific">Lepidopterella palustris CBS 459.81</name>
    <dbReference type="NCBI Taxonomy" id="1314670"/>
    <lineage>
        <taxon>Eukaryota</taxon>
        <taxon>Fungi</taxon>
        <taxon>Dikarya</taxon>
        <taxon>Ascomycota</taxon>
        <taxon>Pezizomycotina</taxon>
        <taxon>Dothideomycetes</taxon>
        <taxon>Pleosporomycetidae</taxon>
        <taxon>Mytilinidiales</taxon>
        <taxon>Argynnaceae</taxon>
        <taxon>Lepidopterella</taxon>
    </lineage>
</organism>
<name>A0A8E2EGM5_9PEZI</name>
<evidence type="ECO:0000259" key="2">
    <source>
        <dbReference type="PROSITE" id="PS50280"/>
    </source>
</evidence>
<dbReference type="Proteomes" id="UP000250266">
    <property type="component" value="Unassembled WGS sequence"/>
</dbReference>
<dbReference type="CDD" id="cd20071">
    <property type="entry name" value="SET_SMYD"/>
    <property type="match status" value="1"/>
</dbReference>
<dbReference type="SMART" id="SM00317">
    <property type="entry name" value="SET"/>
    <property type="match status" value="1"/>
</dbReference>
<dbReference type="Pfam" id="PF00856">
    <property type="entry name" value="SET"/>
    <property type="match status" value="1"/>
</dbReference>
<gene>
    <name evidence="3" type="ORF">K432DRAFT_468745</name>
</gene>
<dbReference type="AlphaFoldDB" id="A0A8E2EGM5"/>
<feature type="compositionally biased region" description="Polar residues" evidence="1">
    <location>
        <begin position="1"/>
        <end position="21"/>
    </location>
</feature>
<sequence>MRRLGSSDNTVAAVDNTTSSLGPAVPKPIPPAEADTSGPEETLGQGRAGVQARATLKGGLRPTSESSANLLASASTKMREAQGNDVVESAGKLYAIRAIAGKGKGLVATTRIAKGTRLLSEVPIFRVPRDNNDIKDLERIVADEVKCLGDDQQHAFFDLTNVYGSAHSEAFGIARTNVLPLGSSARSGGLFLEASRINHSCKHNSQNTWNENIGQLTIHSLRDIEAGQEITISYLINTPDYAERQRFLKEKFKFECKCELCSLFSATSSTQA</sequence>
<protein>
    <submittedName>
        <fullName evidence="3">SET domain-containing protein</fullName>
    </submittedName>
</protein>
<dbReference type="PANTHER" id="PTHR47332">
    <property type="entry name" value="SET DOMAIN-CONTAINING PROTEIN 5"/>
    <property type="match status" value="1"/>
</dbReference>
<feature type="domain" description="SET" evidence="2">
    <location>
        <begin position="92"/>
        <end position="235"/>
    </location>
</feature>
<keyword evidence="4" id="KW-1185">Reference proteome</keyword>
<evidence type="ECO:0000256" key="1">
    <source>
        <dbReference type="SAM" id="MobiDB-lite"/>
    </source>
</evidence>
<proteinExistence type="predicted"/>
<evidence type="ECO:0000313" key="3">
    <source>
        <dbReference type="EMBL" id="OCK83188.1"/>
    </source>
</evidence>
<dbReference type="InterPro" id="IPR001214">
    <property type="entry name" value="SET_dom"/>
</dbReference>
<dbReference type="EMBL" id="KV744867">
    <property type="protein sequence ID" value="OCK83188.1"/>
    <property type="molecule type" value="Genomic_DNA"/>
</dbReference>
<reference evidence="3 4" key="1">
    <citation type="journal article" date="2016" name="Nat. Commun.">
        <title>Ectomycorrhizal ecology is imprinted in the genome of the dominant symbiotic fungus Cenococcum geophilum.</title>
        <authorList>
            <consortium name="DOE Joint Genome Institute"/>
            <person name="Peter M."/>
            <person name="Kohler A."/>
            <person name="Ohm R.A."/>
            <person name="Kuo A."/>
            <person name="Krutzmann J."/>
            <person name="Morin E."/>
            <person name="Arend M."/>
            <person name="Barry K.W."/>
            <person name="Binder M."/>
            <person name="Choi C."/>
            <person name="Clum A."/>
            <person name="Copeland A."/>
            <person name="Grisel N."/>
            <person name="Haridas S."/>
            <person name="Kipfer T."/>
            <person name="LaButti K."/>
            <person name="Lindquist E."/>
            <person name="Lipzen A."/>
            <person name="Maire R."/>
            <person name="Meier B."/>
            <person name="Mihaltcheva S."/>
            <person name="Molinier V."/>
            <person name="Murat C."/>
            <person name="Poggeler S."/>
            <person name="Quandt C.A."/>
            <person name="Sperisen C."/>
            <person name="Tritt A."/>
            <person name="Tisserant E."/>
            <person name="Crous P.W."/>
            <person name="Henrissat B."/>
            <person name="Nehls U."/>
            <person name="Egli S."/>
            <person name="Spatafora J.W."/>
            <person name="Grigoriev I.V."/>
            <person name="Martin F.M."/>
        </authorList>
    </citation>
    <scope>NUCLEOTIDE SEQUENCE [LARGE SCALE GENOMIC DNA]</scope>
    <source>
        <strain evidence="3 4">CBS 459.81</strain>
    </source>
</reference>